<dbReference type="GO" id="GO:0000978">
    <property type="term" value="F:RNA polymerase II cis-regulatory region sequence-specific DNA binding"/>
    <property type="evidence" value="ECO:0007669"/>
    <property type="project" value="TreeGrafter"/>
</dbReference>
<keyword evidence="6 11" id="KW-0010">Activator</keyword>
<keyword evidence="5 11" id="KW-0805">Transcription regulation</keyword>
<feature type="compositionally biased region" description="Acidic residues" evidence="12">
    <location>
        <begin position="177"/>
        <end position="194"/>
    </location>
</feature>
<evidence type="ECO:0000256" key="2">
    <source>
        <dbReference type="ARBA" id="ARBA00005716"/>
    </source>
</evidence>
<evidence type="ECO:0000256" key="4">
    <source>
        <dbReference type="ARBA" id="ARBA00020637"/>
    </source>
</evidence>
<dbReference type="PANTHER" id="PTHR13074:SF9">
    <property type="entry name" value="MEDIATOR OF RNA POLYMERASE II TRANSCRIPTION SUBUNIT 8"/>
    <property type="match status" value="1"/>
</dbReference>
<comment type="subcellular location">
    <subcellularLocation>
        <location evidence="1 11">Nucleus</location>
    </subcellularLocation>
</comment>
<evidence type="ECO:0000313" key="14">
    <source>
        <dbReference type="Proteomes" id="UP000094569"/>
    </source>
</evidence>
<dbReference type="Gene3D" id="1.20.58.1710">
    <property type="match status" value="1"/>
</dbReference>
<evidence type="ECO:0000256" key="5">
    <source>
        <dbReference type="ARBA" id="ARBA00023015"/>
    </source>
</evidence>
<comment type="similarity">
    <text evidence="2 11">Belongs to the Mediator complex subunit 8 family.</text>
</comment>
<evidence type="ECO:0000256" key="6">
    <source>
        <dbReference type="ARBA" id="ARBA00023159"/>
    </source>
</evidence>
<dbReference type="FunFam" id="1.20.58.1710:FF:000002">
    <property type="entry name" value="Mediator of RNA polymerase II transcription subunit 8"/>
    <property type="match status" value="1"/>
</dbReference>
<dbReference type="GO" id="GO:0006357">
    <property type="term" value="P:regulation of transcription by RNA polymerase II"/>
    <property type="evidence" value="ECO:0007669"/>
    <property type="project" value="InterPro"/>
</dbReference>
<evidence type="ECO:0000313" key="13">
    <source>
        <dbReference type="EMBL" id="ODM23773.1"/>
    </source>
</evidence>
<dbReference type="GO" id="GO:0070847">
    <property type="term" value="C:core mediator complex"/>
    <property type="evidence" value="ECO:0007669"/>
    <property type="project" value="TreeGrafter"/>
</dbReference>
<evidence type="ECO:0000256" key="1">
    <source>
        <dbReference type="ARBA" id="ARBA00004123"/>
    </source>
</evidence>
<gene>
    <name evidence="11" type="primary">MED8</name>
    <name evidence="13" type="ORF">SI65_01362</name>
</gene>
<dbReference type="AlphaFoldDB" id="A0A1E3BS26"/>
<organism evidence="13 14">
    <name type="scientific">Aspergillus cristatus</name>
    <name type="common">Chinese Fuzhuan brick tea-fermentation fungus</name>
    <name type="synonym">Eurotium cristatum</name>
    <dbReference type="NCBI Taxonomy" id="573508"/>
    <lineage>
        <taxon>Eukaryota</taxon>
        <taxon>Fungi</taxon>
        <taxon>Dikarya</taxon>
        <taxon>Ascomycota</taxon>
        <taxon>Pezizomycotina</taxon>
        <taxon>Eurotiomycetes</taxon>
        <taxon>Eurotiomycetidae</taxon>
        <taxon>Eurotiales</taxon>
        <taxon>Aspergillaceae</taxon>
        <taxon>Aspergillus</taxon>
        <taxon>Aspergillus subgen. Aspergillus</taxon>
    </lineage>
</organism>
<proteinExistence type="inferred from homology"/>
<dbReference type="GO" id="GO:0016592">
    <property type="term" value="C:mediator complex"/>
    <property type="evidence" value="ECO:0007669"/>
    <property type="project" value="InterPro"/>
</dbReference>
<keyword evidence="7 11" id="KW-0804">Transcription</keyword>
<dbReference type="STRING" id="573508.A0A1E3BS26"/>
<dbReference type="OrthoDB" id="5329317at2759"/>
<dbReference type="Pfam" id="PF10232">
    <property type="entry name" value="Med8"/>
    <property type="match status" value="1"/>
</dbReference>
<dbReference type="InterPro" id="IPR019364">
    <property type="entry name" value="Mediatior_Med8_fun/met"/>
</dbReference>
<evidence type="ECO:0000256" key="11">
    <source>
        <dbReference type="RuleBase" id="RU364144"/>
    </source>
</evidence>
<name>A0A1E3BS26_ASPCR</name>
<comment type="function">
    <text evidence="9 11">Component of the Mediator complex, a coactivator involved in the regulated transcription of nearly all RNA polymerase II-dependent genes. Mediator functions as a bridge to convey information from gene-specific regulatory proteins to the basal RNA polymerase II transcription machinery. Mediator is recruited to promoters by direct interactions with regulatory proteins and serves as a scaffold for the assembly of a functional preinitiation complex with RNA polymerase II and the general transcription factors.</text>
</comment>
<keyword evidence="8 11" id="KW-0539">Nucleus</keyword>
<comment type="caution">
    <text evidence="13">The sequence shown here is derived from an EMBL/GenBank/DDBJ whole genome shotgun (WGS) entry which is preliminary data.</text>
</comment>
<evidence type="ECO:0000256" key="12">
    <source>
        <dbReference type="SAM" id="MobiDB-lite"/>
    </source>
</evidence>
<protein>
    <recommendedName>
        <fullName evidence="4 11">Mediator of RNA polymerase II transcription subunit 8</fullName>
    </recommendedName>
    <alternativeName>
        <fullName evidence="10 11">Mediator complex subunit 8</fullName>
    </alternativeName>
</protein>
<dbReference type="EMBL" id="JXNT01000001">
    <property type="protein sequence ID" value="ODM23773.1"/>
    <property type="molecule type" value="Genomic_DNA"/>
</dbReference>
<feature type="region of interest" description="Disordered" evidence="12">
    <location>
        <begin position="172"/>
        <end position="202"/>
    </location>
</feature>
<evidence type="ECO:0000256" key="9">
    <source>
        <dbReference type="ARBA" id="ARBA00025687"/>
    </source>
</evidence>
<comment type="subunit">
    <text evidence="3 11">Component of the Mediator complex.</text>
</comment>
<evidence type="ECO:0000256" key="10">
    <source>
        <dbReference type="ARBA" id="ARBA00031261"/>
    </source>
</evidence>
<accession>A0A1E3BS26</accession>
<dbReference type="Proteomes" id="UP000094569">
    <property type="component" value="Unassembled WGS sequence"/>
</dbReference>
<keyword evidence="14" id="KW-1185">Reference proteome</keyword>
<reference evidence="13 14" key="1">
    <citation type="journal article" date="2016" name="BMC Genomics">
        <title>Comparative genomic and transcriptomic analyses of the Fuzhuan brick tea-fermentation fungus Aspergillus cristatus.</title>
        <authorList>
            <person name="Ge Y."/>
            <person name="Wang Y."/>
            <person name="Liu Y."/>
            <person name="Tan Y."/>
            <person name="Ren X."/>
            <person name="Zhang X."/>
            <person name="Hyde K.D."/>
            <person name="Liu Y."/>
            <person name="Liu Z."/>
        </authorList>
    </citation>
    <scope>NUCLEOTIDE SEQUENCE [LARGE SCALE GENOMIC DNA]</scope>
    <source>
        <strain evidence="13 14">GZAAS20.1005</strain>
    </source>
</reference>
<evidence type="ECO:0000256" key="8">
    <source>
        <dbReference type="ARBA" id="ARBA00023242"/>
    </source>
</evidence>
<dbReference type="PANTHER" id="PTHR13074">
    <property type="entry name" value="MEDIATOR OF RNA POLYMERASE II TRANSCRIPTION SUBUNIT 8"/>
    <property type="match status" value="1"/>
</dbReference>
<dbReference type="VEuPathDB" id="FungiDB:SI65_01362"/>
<dbReference type="GO" id="GO:0003712">
    <property type="term" value="F:transcription coregulator activity"/>
    <property type="evidence" value="ECO:0007669"/>
    <property type="project" value="InterPro"/>
</dbReference>
<sequence length="247" mass="27340">MTSLNQDQIKALEQSRQRLIQLTHSLSSLITSLNTSDPLPSWSSLQSQATIISNNLITVSEHLTDQKDLFGSLVAYPGPDYPSRTQGPALEQLLRTKLDPRVEDWLSRGRTTGQKSQSQTQIGGQELSEGDLAELWAWAPVEANQEARRRNWGGNFTLEEKEAGIENVVTGLRRELEDEDESEEEEEEEEEDQMDIVGARKKASGGGLEFDIAARQPSQVAAAAAGPVMPLDDVLRFMTTGLPPKQR</sequence>
<dbReference type="Gene3D" id="6.10.250.2610">
    <property type="match status" value="1"/>
</dbReference>
<evidence type="ECO:0000256" key="3">
    <source>
        <dbReference type="ARBA" id="ARBA00011837"/>
    </source>
</evidence>
<evidence type="ECO:0000256" key="7">
    <source>
        <dbReference type="ARBA" id="ARBA00023163"/>
    </source>
</evidence>